<dbReference type="EMBL" id="BMAW01062205">
    <property type="protein sequence ID" value="GFT34890.1"/>
    <property type="molecule type" value="Genomic_DNA"/>
</dbReference>
<dbReference type="Proteomes" id="UP000887013">
    <property type="component" value="Unassembled WGS sequence"/>
</dbReference>
<accession>A0A8X6TQ65</accession>
<sequence>MYFLQIFVLMCGLKTIFDQRILENWSKTGKIAPRASDLRYIKYFAMCYSTEFRTLISFDFWLVDQSKPFKEKCVSERHFIQCILQFLYLFQCKIRTNQVLHYLKKLFWIIGVTFFA</sequence>
<evidence type="ECO:0000313" key="2">
    <source>
        <dbReference type="EMBL" id="GFT34890.1"/>
    </source>
</evidence>
<name>A0A8X6TQ65_NEPPI</name>
<gene>
    <name evidence="2" type="primary">NCL1_13627</name>
    <name evidence="2" type="ORF">NPIL_119531</name>
</gene>
<feature type="signal peptide" evidence="1">
    <location>
        <begin position="1"/>
        <end position="18"/>
    </location>
</feature>
<protein>
    <submittedName>
        <fullName evidence="2">Uncharacterized protein</fullName>
    </submittedName>
</protein>
<keyword evidence="3" id="KW-1185">Reference proteome</keyword>
<proteinExistence type="predicted"/>
<comment type="caution">
    <text evidence="2">The sequence shown here is derived from an EMBL/GenBank/DDBJ whole genome shotgun (WGS) entry which is preliminary data.</text>
</comment>
<keyword evidence="1" id="KW-0732">Signal</keyword>
<evidence type="ECO:0000313" key="3">
    <source>
        <dbReference type="Proteomes" id="UP000887013"/>
    </source>
</evidence>
<dbReference type="OrthoDB" id="6433570at2759"/>
<reference evidence="2" key="1">
    <citation type="submission" date="2020-08" db="EMBL/GenBank/DDBJ databases">
        <title>Multicomponent nature underlies the extraordinary mechanical properties of spider dragline silk.</title>
        <authorList>
            <person name="Kono N."/>
            <person name="Nakamura H."/>
            <person name="Mori M."/>
            <person name="Yoshida Y."/>
            <person name="Ohtoshi R."/>
            <person name="Malay A.D."/>
            <person name="Moran D.A.P."/>
            <person name="Tomita M."/>
            <person name="Numata K."/>
            <person name="Arakawa K."/>
        </authorList>
    </citation>
    <scope>NUCLEOTIDE SEQUENCE</scope>
</reference>
<feature type="chain" id="PRO_5036474499" evidence="1">
    <location>
        <begin position="19"/>
        <end position="116"/>
    </location>
</feature>
<organism evidence="2 3">
    <name type="scientific">Nephila pilipes</name>
    <name type="common">Giant wood spider</name>
    <name type="synonym">Nephila maculata</name>
    <dbReference type="NCBI Taxonomy" id="299642"/>
    <lineage>
        <taxon>Eukaryota</taxon>
        <taxon>Metazoa</taxon>
        <taxon>Ecdysozoa</taxon>
        <taxon>Arthropoda</taxon>
        <taxon>Chelicerata</taxon>
        <taxon>Arachnida</taxon>
        <taxon>Araneae</taxon>
        <taxon>Araneomorphae</taxon>
        <taxon>Entelegynae</taxon>
        <taxon>Araneoidea</taxon>
        <taxon>Nephilidae</taxon>
        <taxon>Nephila</taxon>
    </lineage>
</organism>
<dbReference type="AlphaFoldDB" id="A0A8X6TQ65"/>
<evidence type="ECO:0000256" key="1">
    <source>
        <dbReference type="SAM" id="SignalP"/>
    </source>
</evidence>